<organism evidence="4 5">
    <name type="scientific">Synechocystis salina LEGE 00031</name>
    <dbReference type="NCBI Taxonomy" id="1828736"/>
    <lineage>
        <taxon>Bacteria</taxon>
        <taxon>Bacillati</taxon>
        <taxon>Cyanobacteriota</taxon>
        <taxon>Cyanophyceae</taxon>
        <taxon>Synechococcales</taxon>
        <taxon>Merismopediaceae</taxon>
        <taxon>Synechocystis</taxon>
    </lineage>
</organism>
<evidence type="ECO:0000259" key="3">
    <source>
        <dbReference type="Pfam" id="PF19289"/>
    </source>
</evidence>
<evidence type="ECO:0000256" key="1">
    <source>
        <dbReference type="ARBA" id="ARBA00005836"/>
    </source>
</evidence>
<dbReference type="Pfam" id="PF01523">
    <property type="entry name" value="PmbA_TldD_1st"/>
    <property type="match status" value="1"/>
</dbReference>
<evidence type="ECO:0000259" key="2">
    <source>
        <dbReference type="Pfam" id="PF01523"/>
    </source>
</evidence>
<feature type="domain" description="Metalloprotease TldD/E C-terminal" evidence="3">
    <location>
        <begin position="212"/>
        <end position="426"/>
    </location>
</feature>
<dbReference type="PANTHER" id="PTHR43421:SF1">
    <property type="entry name" value="METALLOPROTEASE PMBA"/>
    <property type="match status" value="1"/>
</dbReference>
<dbReference type="RefSeq" id="WP_194019665.1">
    <property type="nucleotide sequence ID" value="NZ_JADEVV010000020.1"/>
</dbReference>
<dbReference type="InterPro" id="IPR045569">
    <property type="entry name" value="Metalloprtase-TldD/E_C"/>
</dbReference>
<evidence type="ECO:0000313" key="5">
    <source>
        <dbReference type="Proteomes" id="UP000658720"/>
    </source>
</evidence>
<comment type="caution">
    <text evidence="4">The sequence shown here is derived from an EMBL/GenBank/DDBJ whole genome shotgun (WGS) entry which is preliminary data.</text>
</comment>
<dbReference type="SUPFAM" id="SSF111283">
    <property type="entry name" value="Putative modulator of DNA gyrase, PmbA/TldD"/>
    <property type="match status" value="1"/>
</dbReference>
<feature type="domain" description="Metalloprotease TldD/E N-terminal" evidence="2">
    <location>
        <begin position="20"/>
        <end position="66"/>
    </location>
</feature>
<dbReference type="InterPro" id="IPR002510">
    <property type="entry name" value="Metalloprtase-TldD/E_N"/>
</dbReference>
<sequence length="427" mass="46263">MTTDLSVYLDQAQRAGAESAEVYYSRSFSRPVFFEANRLKQLESSESEGVALRLWKNGQAGLAVAYGPVEPGVLVEKALALAALNPPNPPRFTNPRQDYRESLGEDFSVEQLIDWGQTAIVSLRSEFPEVLCSGELACSTDSTRLINSEGLDCTWTERSLSYYFGVEWIRGEDFLAIYDGEQCRGQADVQQVVENLRQRLLWAEINQQIQGGKMPILLTNGAAGLLWDTVGEALHGQRVTEGSSPWAEKLGQTVAIEGLHISQDPSAIPFDCPFDDEGSPTQKLALIEEGKIAQFYTDQETAEKLGTTTTGNGFRPSLGGAPQPGLVNMLITPGTASFDQLLKKLGNGLVVDQILGGGADISGDFSINVDLGYRVQNGEITGRVKDTMVSGNVYELLSQVIALGSDRRWQGSCATPSIILDGVSITA</sequence>
<reference evidence="4 5" key="1">
    <citation type="submission" date="2020-10" db="EMBL/GenBank/DDBJ databases">
        <authorList>
            <person name="Castelo-Branco R."/>
            <person name="Eusebio N."/>
            <person name="Adriana R."/>
            <person name="Vieira A."/>
            <person name="Brugerolle De Fraissinette N."/>
            <person name="Rezende De Castro R."/>
            <person name="Schneider M.P."/>
            <person name="Vasconcelos V."/>
            <person name="Leao P.N."/>
        </authorList>
    </citation>
    <scope>NUCLEOTIDE SEQUENCE [LARGE SCALE GENOMIC DNA]</scope>
    <source>
        <strain evidence="4 5">LEGE 00031</strain>
    </source>
</reference>
<dbReference type="PANTHER" id="PTHR43421">
    <property type="entry name" value="METALLOPROTEASE PMBA"/>
    <property type="match status" value="1"/>
</dbReference>
<dbReference type="Gene3D" id="3.30.2290.10">
    <property type="entry name" value="PmbA/TldD superfamily"/>
    <property type="match status" value="1"/>
</dbReference>
<accession>A0ABR9VSD4</accession>
<dbReference type="EMBL" id="JADEVV010000020">
    <property type="protein sequence ID" value="MBE9253946.1"/>
    <property type="molecule type" value="Genomic_DNA"/>
</dbReference>
<comment type="similarity">
    <text evidence="1">Belongs to the peptidase U62 family.</text>
</comment>
<dbReference type="InterPro" id="IPR036059">
    <property type="entry name" value="TldD/PmbA_sf"/>
</dbReference>
<dbReference type="Pfam" id="PF19289">
    <property type="entry name" value="PmbA_TldD_3rd"/>
    <property type="match status" value="1"/>
</dbReference>
<dbReference type="InterPro" id="IPR047657">
    <property type="entry name" value="PmbA"/>
</dbReference>
<dbReference type="Proteomes" id="UP000658720">
    <property type="component" value="Unassembled WGS sequence"/>
</dbReference>
<proteinExistence type="inferred from homology"/>
<name>A0ABR9VSD4_9SYNC</name>
<keyword evidence="5" id="KW-1185">Reference proteome</keyword>
<evidence type="ECO:0000313" key="4">
    <source>
        <dbReference type="EMBL" id="MBE9253946.1"/>
    </source>
</evidence>
<gene>
    <name evidence="4" type="ORF">IQ217_08830</name>
</gene>
<dbReference type="InterPro" id="IPR035068">
    <property type="entry name" value="TldD/PmbA_N"/>
</dbReference>
<protein>
    <submittedName>
        <fullName evidence="4">TldD/PmbA family protein</fullName>
    </submittedName>
</protein>